<gene>
    <name evidence="1" type="ORF">CXB51_009360</name>
</gene>
<evidence type="ECO:0000313" key="2">
    <source>
        <dbReference type="Proteomes" id="UP000701853"/>
    </source>
</evidence>
<reference evidence="1 2" key="1">
    <citation type="journal article" date="2021" name="bioRxiv">
        <title>The Gossypium anomalum genome as a resource for cotton improvement and evolutionary analysis of hybrid incompatibility.</title>
        <authorList>
            <person name="Grover C.E."/>
            <person name="Yuan D."/>
            <person name="Arick M.A."/>
            <person name="Miller E.R."/>
            <person name="Hu G."/>
            <person name="Peterson D.G."/>
            <person name="Wendel J.F."/>
            <person name="Udall J.A."/>
        </authorList>
    </citation>
    <scope>NUCLEOTIDE SEQUENCE [LARGE SCALE GENOMIC DNA]</scope>
    <source>
        <strain evidence="1">JFW-Udall</strain>
        <tissue evidence="1">Leaf</tissue>
    </source>
</reference>
<dbReference type="EMBL" id="JAHUZN010000004">
    <property type="protein sequence ID" value="KAG8495889.1"/>
    <property type="molecule type" value="Genomic_DNA"/>
</dbReference>
<dbReference type="AlphaFoldDB" id="A0A8J5ZR79"/>
<sequence>MASSDFSPAAPPVFNGEGYHICVVKEVVNSDAEPAPLKANPTVAQIKQHANERTKSTKPCPVFRTVSQM</sequence>
<accession>A0A8J5ZR79</accession>
<protein>
    <submittedName>
        <fullName evidence="1">Uncharacterized protein</fullName>
    </submittedName>
</protein>
<proteinExistence type="predicted"/>
<name>A0A8J5ZR79_9ROSI</name>
<keyword evidence="2" id="KW-1185">Reference proteome</keyword>
<evidence type="ECO:0000313" key="1">
    <source>
        <dbReference type="EMBL" id="KAG8495889.1"/>
    </source>
</evidence>
<organism evidence="1 2">
    <name type="scientific">Gossypium anomalum</name>
    <dbReference type="NCBI Taxonomy" id="47600"/>
    <lineage>
        <taxon>Eukaryota</taxon>
        <taxon>Viridiplantae</taxon>
        <taxon>Streptophyta</taxon>
        <taxon>Embryophyta</taxon>
        <taxon>Tracheophyta</taxon>
        <taxon>Spermatophyta</taxon>
        <taxon>Magnoliopsida</taxon>
        <taxon>eudicotyledons</taxon>
        <taxon>Gunneridae</taxon>
        <taxon>Pentapetalae</taxon>
        <taxon>rosids</taxon>
        <taxon>malvids</taxon>
        <taxon>Malvales</taxon>
        <taxon>Malvaceae</taxon>
        <taxon>Malvoideae</taxon>
        <taxon>Gossypium</taxon>
    </lineage>
</organism>
<dbReference type="Proteomes" id="UP000701853">
    <property type="component" value="Chromosome 4"/>
</dbReference>
<dbReference type="OrthoDB" id="981249at2759"/>
<comment type="caution">
    <text evidence="1">The sequence shown here is derived from an EMBL/GenBank/DDBJ whole genome shotgun (WGS) entry which is preliminary data.</text>
</comment>